<dbReference type="AlphaFoldDB" id="A0A9D2L678"/>
<dbReference type="PANTHER" id="PTHR34180:SF1">
    <property type="entry name" value="BETA-ALANYL-DOPAMINE_CARCININE HYDROLASE"/>
    <property type="match status" value="1"/>
</dbReference>
<dbReference type="Proteomes" id="UP000886804">
    <property type="component" value="Unassembled WGS sequence"/>
</dbReference>
<protein>
    <submittedName>
        <fullName evidence="2">C45 family peptidase</fullName>
    </submittedName>
</protein>
<proteinExistence type="predicted"/>
<dbReference type="InterPro" id="IPR047794">
    <property type="entry name" value="C45_proenzyme-like"/>
</dbReference>
<name>A0A9D2L678_9FIRM</name>
<accession>A0A9D2L678</accession>
<evidence type="ECO:0000313" key="2">
    <source>
        <dbReference type="EMBL" id="HJB06641.1"/>
    </source>
</evidence>
<dbReference type="Pfam" id="PF03417">
    <property type="entry name" value="AAT"/>
    <property type="match status" value="1"/>
</dbReference>
<evidence type="ECO:0000259" key="1">
    <source>
        <dbReference type="Pfam" id="PF03417"/>
    </source>
</evidence>
<gene>
    <name evidence="2" type="ORF">H9716_02110</name>
</gene>
<reference evidence="2" key="1">
    <citation type="journal article" date="2021" name="PeerJ">
        <title>Extensive microbial diversity within the chicken gut microbiome revealed by metagenomics and culture.</title>
        <authorList>
            <person name="Gilroy R."/>
            <person name="Ravi A."/>
            <person name="Getino M."/>
            <person name="Pursley I."/>
            <person name="Horton D.L."/>
            <person name="Alikhan N.F."/>
            <person name="Baker D."/>
            <person name="Gharbi K."/>
            <person name="Hall N."/>
            <person name="Watson M."/>
            <person name="Adriaenssens E.M."/>
            <person name="Foster-Nyarko E."/>
            <person name="Jarju S."/>
            <person name="Secka A."/>
            <person name="Antonio M."/>
            <person name="Oren A."/>
            <person name="Chaudhuri R.R."/>
            <person name="La Ragione R."/>
            <person name="Hildebrand F."/>
            <person name="Pallen M.J."/>
        </authorList>
    </citation>
    <scope>NUCLEOTIDE SEQUENCE</scope>
    <source>
        <strain evidence="2">CHK188-4685</strain>
    </source>
</reference>
<dbReference type="NCBIfam" id="NF040521">
    <property type="entry name" value="C45_proenzyme"/>
    <property type="match status" value="1"/>
</dbReference>
<dbReference type="InterPro" id="IPR047801">
    <property type="entry name" value="Peptidase_C45"/>
</dbReference>
<organism evidence="2 3">
    <name type="scientific">Candidatus Enterocloster faecavium</name>
    <dbReference type="NCBI Taxonomy" id="2838560"/>
    <lineage>
        <taxon>Bacteria</taxon>
        <taxon>Bacillati</taxon>
        <taxon>Bacillota</taxon>
        <taxon>Clostridia</taxon>
        <taxon>Lachnospirales</taxon>
        <taxon>Lachnospiraceae</taxon>
        <taxon>Enterocloster</taxon>
    </lineage>
</organism>
<dbReference type="InterPro" id="IPR005079">
    <property type="entry name" value="Peptidase_C45_hydrolase"/>
</dbReference>
<dbReference type="Gene3D" id="3.60.60.10">
    <property type="entry name" value="Penicillin V Acylase, Chain A"/>
    <property type="match status" value="1"/>
</dbReference>
<reference evidence="2" key="2">
    <citation type="submission" date="2021-04" db="EMBL/GenBank/DDBJ databases">
        <authorList>
            <person name="Gilroy R."/>
        </authorList>
    </citation>
    <scope>NUCLEOTIDE SEQUENCE</scope>
    <source>
        <strain evidence="2">CHK188-4685</strain>
    </source>
</reference>
<dbReference type="PANTHER" id="PTHR34180">
    <property type="entry name" value="PEPTIDASE C45"/>
    <property type="match status" value="1"/>
</dbReference>
<feature type="domain" description="Peptidase C45 hydrolase" evidence="1">
    <location>
        <begin position="116"/>
        <end position="253"/>
    </location>
</feature>
<dbReference type="EMBL" id="DWYS01000027">
    <property type="protein sequence ID" value="HJB06641.1"/>
    <property type="molecule type" value="Genomic_DNA"/>
</dbReference>
<sequence length="351" mass="39676">MEPYPLIEIDGETPYERGLQYGKQAAERVETCIEYYKKSFAKQGFAWEKAMEYAMGFLPEIERMMPEMLEEAKGLAAGAGRQLGEIMAVNCRYEISKLPKPEECTTAAILPEASKGGKTYAVKNWDFHQAVMNHIVLLRIRTKEYSMVGWAEAGQMPREGFNSAGVAIVNNGLQSIYDHYGPGLPVTFLRRRVLASKSFEEAADLVRNFRRCVSNNIMLVGKKGQVLDFEVQPDKMDQVYSEGGILTHANHFVVDPDADAFPKRAKVRDKRLLELLAAKRGDITIPFIMECMKDHKYWPKAICSHPTFEGDERTYIADGITVASMIVDFEENMAYICSGPPCEGEYIPYYL</sequence>
<dbReference type="Gene3D" id="1.10.10.2120">
    <property type="match status" value="1"/>
</dbReference>
<evidence type="ECO:0000313" key="3">
    <source>
        <dbReference type="Proteomes" id="UP000886804"/>
    </source>
</evidence>
<comment type="caution">
    <text evidence="2">The sequence shown here is derived from an EMBL/GenBank/DDBJ whole genome shotgun (WGS) entry which is preliminary data.</text>
</comment>